<dbReference type="Pfam" id="PF01370">
    <property type="entry name" value="Epimerase"/>
    <property type="match status" value="1"/>
</dbReference>
<dbReference type="EMBL" id="MEZK01000010">
    <property type="protein sequence ID" value="OGD63324.1"/>
    <property type="molecule type" value="Genomic_DNA"/>
</dbReference>
<dbReference type="InterPro" id="IPR036291">
    <property type="entry name" value="NAD(P)-bd_dom_sf"/>
</dbReference>
<comment type="caution">
    <text evidence="3">The sequence shown here is derived from an EMBL/GenBank/DDBJ whole genome shotgun (WGS) entry which is preliminary data.</text>
</comment>
<dbReference type="AlphaFoldDB" id="A0A1F5E7V0"/>
<protein>
    <recommendedName>
        <fullName evidence="2">NAD-dependent epimerase/dehydratase domain-containing protein</fullName>
    </recommendedName>
</protein>
<dbReference type="SUPFAM" id="SSF51735">
    <property type="entry name" value="NAD(P)-binding Rossmann-fold domains"/>
    <property type="match status" value="1"/>
</dbReference>
<evidence type="ECO:0000259" key="2">
    <source>
        <dbReference type="Pfam" id="PF01370"/>
    </source>
</evidence>
<reference evidence="3 4" key="1">
    <citation type="journal article" date="2016" name="Nat. Commun.">
        <title>Thousands of microbial genomes shed light on interconnected biogeochemical processes in an aquifer system.</title>
        <authorList>
            <person name="Anantharaman K."/>
            <person name="Brown C.T."/>
            <person name="Hug L.A."/>
            <person name="Sharon I."/>
            <person name="Castelle C.J."/>
            <person name="Probst A.J."/>
            <person name="Thomas B.C."/>
            <person name="Singh A."/>
            <person name="Wilkins M.J."/>
            <person name="Karaoz U."/>
            <person name="Brodie E.L."/>
            <person name="Williams K.H."/>
            <person name="Hubbard S.S."/>
            <person name="Banfield J.F."/>
        </authorList>
    </citation>
    <scope>NUCLEOTIDE SEQUENCE [LARGE SCALE GENOMIC DNA]</scope>
</reference>
<accession>A0A1F5E7V0</accession>
<dbReference type="STRING" id="1797457.A2160_02450"/>
<gene>
    <name evidence="3" type="ORF">A2160_02450</name>
</gene>
<evidence type="ECO:0000313" key="4">
    <source>
        <dbReference type="Proteomes" id="UP000177006"/>
    </source>
</evidence>
<organism evidence="3 4">
    <name type="scientific">Candidatus Beckwithbacteria bacterium RBG_13_42_9</name>
    <dbReference type="NCBI Taxonomy" id="1797457"/>
    <lineage>
        <taxon>Bacteria</taxon>
        <taxon>Candidatus Beckwithiibacteriota</taxon>
    </lineage>
</organism>
<evidence type="ECO:0000256" key="1">
    <source>
        <dbReference type="ARBA" id="ARBA00007637"/>
    </source>
</evidence>
<feature type="domain" description="NAD-dependent epimerase/dehydratase" evidence="2">
    <location>
        <begin position="4"/>
        <end position="239"/>
    </location>
</feature>
<dbReference type="InterPro" id="IPR001509">
    <property type="entry name" value="Epimerase_deHydtase"/>
</dbReference>
<dbReference type="PANTHER" id="PTHR43000">
    <property type="entry name" value="DTDP-D-GLUCOSE 4,6-DEHYDRATASE-RELATED"/>
    <property type="match status" value="1"/>
</dbReference>
<proteinExistence type="inferred from homology"/>
<dbReference type="Gene3D" id="3.40.50.720">
    <property type="entry name" value="NAD(P)-binding Rossmann-like Domain"/>
    <property type="match status" value="1"/>
</dbReference>
<evidence type="ECO:0000313" key="3">
    <source>
        <dbReference type="EMBL" id="OGD63324.1"/>
    </source>
</evidence>
<comment type="similarity">
    <text evidence="1">Belongs to the NAD(P)-dependent epimerase/dehydratase family.</text>
</comment>
<name>A0A1F5E7V0_9BACT</name>
<dbReference type="Proteomes" id="UP000177006">
    <property type="component" value="Unassembled WGS sequence"/>
</dbReference>
<sequence length="309" mass="34884">MKRILITGGAGFQGSHLTQALIKQNYEVTILNTFSQRSRENLKSVKDKVNLVWGSITDKEIIDKTVKNQNVVFHLASHINVDDSIADPVMTTQVNIFGTLNVLEAVRKYHNRLILVSTCEVYGEAENNQPIDETKELKPQSPYAASKAAADRLSYAYFRTYGINLTIIRPFNVFGPRQKNQKGGALIPILINRALLKKPLTIFGDGKQTRDYIYIDDLIQAYLLVLANNDLKGEIINFGTGKEISILEIAQYLSKKLGAKIEFIKNRPGEVKRFIANINKAKKLGFKPTTDFWKGINRCIAWQKGKINR</sequence>